<dbReference type="PANTHER" id="PTHR47235:SF1">
    <property type="entry name" value="BLR6548 PROTEIN"/>
    <property type="match status" value="1"/>
</dbReference>
<comment type="caution">
    <text evidence="4">The sequence shown here is derived from an EMBL/GenBank/DDBJ whole genome shotgun (WGS) entry which is preliminary data.</text>
</comment>
<dbReference type="AlphaFoldDB" id="A0A7W7QSI5"/>
<dbReference type="SUPFAM" id="SSF53822">
    <property type="entry name" value="Periplasmic binding protein-like I"/>
    <property type="match status" value="1"/>
</dbReference>
<reference evidence="4 5" key="1">
    <citation type="submission" date="2020-08" db="EMBL/GenBank/DDBJ databases">
        <title>Genomic Encyclopedia of Type Strains, Phase III (KMG-III): the genomes of soil and plant-associated and newly described type strains.</title>
        <authorList>
            <person name="Whitman W."/>
        </authorList>
    </citation>
    <scope>NUCLEOTIDE SEQUENCE [LARGE SCALE GENOMIC DNA]</scope>
    <source>
        <strain evidence="4 5">CECT 8840</strain>
    </source>
</reference>
<keyword evidence="5" id="KW-1185">Reference proteome</keyword>
<evidence type="ECO:0000313" key="4">
    <source>
        <dbReference type="EMBL" id="MBB4918967.1"/>
    </source>
</evidence>
<accession>A0A7W7QSI5</accession>
<evidence type="ECO:0000256" key="2">
    <source>
        <dbReference type="ARBA" id="ARBA00022729"/>
    </source>
</evidence>
<gene>
    <name evidence="4" type="ORF">FHS44_006103</name>
</gene>
<evidence type="ECO:0000256" key="1">
    <source>
        <dbReference type="ARBA" id="ARBA00010062"/>
    </source>
</evidence>
<evidence type="ECO:0000313" key="5">
    <source>
        <dbReference type="Proteomes" id="UP000552644"/>
    </source>
</evidence>
<dbReference type="InterPro" id="IPR028081">
    <property type="entry name" value="Leu-bd"/>
</dbReference>
<keyword evidence="2" id="KW-0732">Signal</keyword>
<dbReference type="RefSeq" id="WP_221461476.1">
    <property type="nucleotide sequence ID" value="NZ_JACHJP010000008.1"/>
</dbReference>
<dbReference type="PROSITE" id="PS51257">
    <property type="entry name" value="PROKAR_LIPOPROTEIN"/>
    <property type="match status" value="1"/>
</dbReference>
<proteinExistence type="inferred from homology"/>
<dbReference type="Proteomes" id="UP000552644">
    <property type="component" value="Unassembled WGS sequence"/>
</dbReference>
<dbReference type="EMBL" id="JACHJP010000008">
    <property type="protein sequence ID" value="MBB4918967.1"/>
    <property type="molecule type" value="Genomic_DNA"/>
</dbReference>
<evidence type="ECO:0000259" key="3">
    <source>
        <dbReference type="Pfam" id="PF13458"/>
    </source>
</evidence>
<dbReference type="Pfam" id="PF13458">
    <property type="entry name" value="Peripla_BP_6"/>
    <property type="match status" value="1"/>
</dbReference>
<comment type="similarity">
    <text evidence="1">Belongs to the leucine-binding protein family.</text>
</comment>
<dbReference type="InterPro" id="IPR028082">
    <property type="entry name" value="Peripla_BP_I"/>
</dbReference>
<sequence>MRHALKTISVVVTVAGTMLATTTGCGTSDDPSSPITIGALASLTGNDGFPAEDATKTAQAVFDRVNKQGGINGRKIQFVVKDDATNPGRASQAVRELLAQGAVAFAGDATIVGCAVNSAYYKQQSLAVVSAVGVDPVCFNSPNIASVNVGPFTSITANLYFASETLGHSKLCNFVQLTPGGQAAYTAAVTRWEKATGKKITINDDSIQPSSDLTPYLLRAKSAGCEAVVFNAAQPQVVPMVKIAKAQGMQNVDFLFLGVSYTEGVARALADLKDMKVYAGSEFEPYTDDTEANRDWRSLAESIGVAGSSFSQGGYVAAQTMVEVLKTIKGDITRESVTAALKTLKPISNPMTGTPFTWGDATSHAPNQAVKMVKLEDGAWKTVTPDFVVVPGADG</sequence>
<dbReference type="PANTHER" id="PTHR47235">
    <property type="entry name" value="BLR6548 PROTEIN"/>
    <property type="match status" value="1"/>
</dbReference>
<dbReference type="Gene3D" id="3.40.50.2300">
    <property type="match status" value="2"/>
</dbReference>
<name>A0A7W7QSI5_9ACTN</name>
<organism evidence="4 5">
    <name type="scientific">Streptosporangium saharense</name>
    <dbReference type="NCBI Taxonomy" id="1706840"/>
    <lineage>
        <taxon>Bacteria</taxon>
        <taxon>Bacillati</taxon>
        <taxon>Actinomycetota</taxon>
        <taxon>Actinomycetes</taxon>
        <taxon>Streptosporangiales</taxon>
        <taxon>Streptosporangiaceae</taxon>
        <taxon>Streptosporangium</taxon>
    </lineage>
</organism>
<protein>
    <submittedName>
        <fullName evidence="4">Branched-chain amino acid transport system substrate-binding protein</fullName>
    </submittedName>
</protein>
<feature type="domain" description="Leucine-binding protein" evidence="3">
    <location>
        <begin position="34"/>
        <end position="378"/>
    </location>
</feature>